<name>A0A0F9DDG8_9ZZZZ</name>
<sequence length="236" mass="24258">VQYQILFLQYIDYIIKTVANPEDALFTFGDIDGGAGEGDMGSTGGTVVAVAMSILAPESLSVGANGIKGLMKETGTEALTLLDDDFNGQADVYYHFMPDGEAGAAWSAAEFNATQFGVRLGTDIDDYQAGTSSATDSTSLTDGGGGFGSSSEYVNQYVHSYTAGGAITGGIVTAHTDIKLTVSAGWSNGTPAIGEAYNVGAPVFCIIIHVAGDNLVRPNAAQACPAAGVRRIFVTS</sequence>
<reference evidence="1" key="1">
    <citation type="journal article" date="2015" name="Nature">
        <title>Complex archaea that bridge the gap between prokaryotes and eukaryotes.</title>
        <authorList>
            <person name="Spang A."/>
            <person name="Saw J.H."/>
            <person name="Jorgensen S.L."/>
            <person name="Zaremba-Niedzwiedzka K."/>
            <person name="Martijn J."/>
            <person name="Lind A.E."/>
            <person name="van Eijk R."/>
            <person name="Schleper C."/>
            <person name="Guy L."/>
            <person name="Ettema T.J."/>
        </authorList>
    </citation>
    <scope>NUCLEOTIDE SEQUENCE</scope>
</reference>
<dbReference type="EMBL" id="LAZR01029378">
    <property type="protein sequence ID" value="KKL59758.1"/>
    <property type="molecule type" value="Genomic_DNA"/>
</dbReference>
<evidence type="ECO:0000313" key="1">
    <source>
        <dbReference type="EMBL" id="KKL59758.1"/>
    </source>
</evidence>
<gene>
    <name evidence="1" type="ORF">LCGC14_2212090</name>
</gene>
<organism evidence="1">
    <name type="scientific">marine sediment metagenome</name>
    <dbReference type="NCBI Taxonomy" id="412755"/>
    <lineage>
        <taxon>unclassified sequences</taxon>
        <taxon>metagenomes</taxon>
        <taxon>ecological metagenomes</taxon>
    </lineage>
</organism>
<dbReference type="AlphaFoldDB" id="A0A0F9DDG8"/>
<comment type="caution">
    <text evidence="1">The sequence shown here is derived from an EMBL/GenBank/DDBJ whole genome shotgun (WGS) entry which is preliminary data.</text>
</comment>
<protein>
    <submittedName>
        <fullName evidence="1">Uncharacterized protein</fullName>
    </submittedName>
</protein>
<proteinExistence type="predicted"/>
<accession>A0A0F9DDG8</accession>
<feature type="non-terminal residue" evidence="1">
    <location>
        <position position="1"/>
    </location>
</feature>